<reference evidence="3" key="2">
    <citation type="submission" date="2015-03" db="UniProtKB">
        <authorList>
            <consortium name="EnsemblPlants"/>
        </authorList>
    </citation>
    <scope>IDENTIFICATION</scope>
</reference>
<sequence>MPSALPPRHTQAPAPSAAASATACLLRRRRGRLRVSLCYCRASTEPLVFASPSSPSLLRSSVAVPVPSSPRHANRGPGDGGGLLVVTVAASAECKKAAESLEKSFGSAREKLPETMASVRLVGREICDLAVDLSNLSQELRKGVQSSMSVVHTADAQLHQLTTSSPQGNQRVTSNRKRAAGEPLLASTVRELRELIAELHSGFGVAVSIAGLLTWASNFVSKRPKNRS</sequence>
<reference evidence="3" key="1">
    <citation type="journal article" date="2009" name="Rice">
        <title>De Novo Next Generation Sequencing of Plant Genomes.</title>
        <authorList>
            <person name="Rounsley S."/>
            <person name="Marri P.R."/>
            <person name="Yu Y."/>
            <person name="He R."/>
            <person name="Sisneros N."/>
            <person name="Goicoechea J.L."/>
            <person name="Lee S.J."/>
            <person name="Angelova A."/>
            <person name="Kudrna D."/>
            <person name="Luo M."/>
            <person name="Affourtit J."/>
            <person name="Desany B."/>
            <person name="Knight J."/>
            <person name="Niazi F."/>
            <person name="Egholm M."/>
            <person name="Wing R.A."/>
        </authorList>
    </citation>
    <scope>NUCLEOTIDE SEQUENCE [LARGE SCALE GENOMIC DNA]</scope>
    <source>
        <strain evidence="3">cv. IRGC 105608</strain>
    </source>
</reference>
<name>A0A0D3GEF7_9ORYZ</name>
<dbReference type="Gramene" id="OBART06G07970.1">
    <property type="protein sequence ID" value="OBART06G07970.1"/>
    <property type="gene ID" value="OBART06G07970"/>
</dbReference>
<dbReference type="EnsemblPlants" id="OBART06G07970.1">
    <property type="protein sequence ID" value="OBART06G07970.1"/>
    <property type="gene ID" value="OBART06G07970"/>
</dbReference>
<feature type="compositionally biased region" description="Polar residues" evidence="1">
    <location>
        <begin position="160"/>
        <end position="173"/>
    </location>
</feature>
<keyword evidence="2" id="KW-1133">Transmembrane helix</keyword>
<keyword evidence="4" id="KW-1185">Reference proteome</keyword>
<dbReference type="PaxDb" id="65489-OBART06G07970.1"/>
<feature type="transmembrane region" description="Helical" evidence="2">
    <location>
        <begin position="199"/>
        <end position="220"/>
    </location>
</feature>
<dbReference type="Proteomes" id="UP000026960">
    <property type="component" value="Chromosome 6"/>
</dbReference>
<evidence type="ECO:0000313" key="4">
    <source>
        <dbReference type="Proteomes" id="UP000026960"/>
    </source>
</evidence>
<dbReference type="AlphaFoldDB" id="A0A0D3GEF7"/>
<dbReference type="eggNOG" id="ENOG502QUNI">
    <property type="taxonomic scope" value="Eukaryota"/>
</dbReference>
<evidence type="ECO:0000256" key="1">
    <source>
        <dbReference type="SAM" id="MobiDB-lite"/>
    </source>
</evidence>
<evidence type="ECO:0000313" key="3">
    <source>
        <dbReference type="EnsemblPlants" id="OBART06G07970.1"/>
    </source>
</evidence>
<keyword evidence="2" id="KW-0472">Membrane</keyword>
<dbReference type="PANTHER" id="PTHR33825:SF5">
    <property type="entry name" value="TRANSMEMBRANE PROTEIN"/>
    <property type="match status" value="1"/>
</dbReference>
<feature type="region of interest" description="Disordered" evidence="1">
    <location>
        <begin position="160"/>
        <end position="179"/>
    </location>
</feature>
<evidence type="ECO:0000256" key="2">
    <source>
        <dbReference type="SAM" id="Phobius"/>
    </source>
</evidence>
<dbReference type="HOGENOM" id="CLU_1043561_0_0_1"/>
<organism evidence="3">
    <name type="scientific">Oryza barthii</name>
    <dbReference type="NCBI Taxonomy" id="65489"/>
    <lineage>
        <taxon>Eukaryota</taxon>
        <taxon>Viridiplantae</taxon>
        <taxon>Streptophyta</taxon>
        <taxon>Embryophyta</taxon>
        <taxon>Tracheophyta</taxon>
        <taxon>Spermatophyta</taxon>
        <taxon>Magnoliopsida</taxon>
        <taxon>Liliopsida</taxon>
        <taxon>Poales</taxon>
        <taxon>Poaceae</taxon>
        <taxon>BOP clade</taxon>
        <taxon>Oryzoideae</taxon>
        <taxon>Oryzeae</taxon>
        <taxon>Oryzinae</taxon>
        <taxon>Oryza</taxon>
    </lineage>
</organism>
<dbReference type="PANTHER" id="PTHR33825">
    <property type="entry name" value="CHITINASE-LIKE PROTEIN"/>
    <property type="match status" value="1"/>
</dbReference>
<dbReference type="STRING" id="65489.A0A0D3GEF7"/>
<proteinExistence type="predicted"/>
<protein>
    <submittedName>
        <fullName evidence="3">Uncharacterized protein</fullName>
    </submittedName>
</protein>
<keyword evidence="2" id="KW-0812">Transmembrane</keyword>
<accession>A0A0D3GEF7</accession>